<dbReference type="EMBL" id="LBSA01000051">
    <property type="protein sequence ID" value="KKQ07244.1"/>
    <property type="molecule type" value="Genomic_DNA"/>
</dbReference>
<dbReference type="Gene3D" id="3.40.50.720">
    <property type="entry name" value="NAD(P)-binding Rossmann-like Domain"/>
    <property type="match status" value="1"/>
</dbReference>
<evidence type="ECO:0000313" key="5">
    <source>
        <dbReference type="Proteomes" id="UP000034492"/>
    </source>
</evidence>
<dbReference type="GO" id="GO:0051287">
    <property type="term" value="F:NAD binding"/>
    <property type="evidence" value="ECO:0007669"/>
    <property type="project" value="InterPro"/>
</dbReference>
<dbReference type="SUPFAM" id="SSF53448">
    <property type="entry name" value="Nucleotide-diphospho-sugar transferases"/>
    <property type="match status" value="1"/>
</dbReference>
<protein>
    <submittedName>
        <fullName evidence="4">UDP-glucose dehydrogenase</fullName>
    </submittedName>
</protein>
<sequence length="612" mass="69266">MSARDLSILIPARNEMFLARTIEDILANIEADTEVIAVLDGKWADPPIPQNDRVNVIYLPESIGQRAATNLACKLSKAKYVMKCDAHCSFDKGFDTKMIDAFKEAGDNVTMVPIMRNLWAFDWKCFYCGWKKYQGPTPQKCGQCGKSDKIRRKMLWIGKTNPQSTSYCFDCTPHFQYFEDWKHRPQYQKDKEEKGLTETMSLQGSCWMLTRDKYWELNICDEKFGSWGSQGIEVAAKTWLSGGRVLVNHKTWYAHMFRTQGGDFGFPYPISNKDQEKAKNYARELFFDERVLSRSAQNNNWDKQIYPLSWLVEKFWPVKGWTEQDLQKLKENKFEFKNANTETSSAEAEPAESEPQAESEQDIQIPTAQSPVQENLEIDLAATETSEITPANDSLPNEIASTPDGSAIFRPGEIEIPKEVLEKAAIYFTGLSAATPRSDNPTLTTVGRGRPRKLLKNDKVSIIGHGWVGKSVQRLFPDSYIYSSPKTGSKKKANAGEVAFICVPTPSIGEGMLDTSIVEQCVTWSESPLIVIRSTVNPGTCDYLSQKYNKRIVMQPEYLGETPQHPLFDEKGTPFLVIGGNPEDRRVLINLYATVYNANVKIRQVTAYEAEV</sequence>
<evidence type="ECO:0000259" key="3">
    <source>
        <dbReference type="Pfam" id="PF03721"/>
    </source>
</evidence>
<dbReference type="Proteomes" id="UP000034492">
    <property type="component" value="Unassembled WGS sequence"/>
</dbReference>
<evidence type="ECO:0000256" key="1">
    <source>
        <dbReference type="SAM" id="MobiDB-lite"/>
    </source>
</evidence>
<evidence type="ECO:0000259" key="2">
    <source>
        <dbReference type="Pfam" id="PF00535"/>
    </source>
</evidence>
<feature type="region of interest" description="Disordered" evidence="1">
    <location>
        <begin position="339"/>
        <end position="363"/>
    </location>
</feature>
<feature type="domain" description="UDP-glucose/GDP-mannose dehydrogenase N-terminal" evidence="3">
    <location>
        <begin position="487"/>
        <end position="586"/>
    </location>
</feature>
<dbReference type="Pfam" id="PF03721">
    <property type="entry name" value="UDPG_MGDP_dh_N"/>
    <property type="match status" value="1"/>
</dbReference>
<dbReference type="InterPro" id="IPR001732">
    <property type="entry name" value="UDP-Glc/GDP-Man_DH_N"/>
</dbReference>
<dbReference type="InterPro" id="IPR001173">
    <property type="entry name" value="Glyco_trans_2-like"/>
</dbReference>
<comment type="caution">
    <text evidence="4">The sequence shown here is derived from an EMBL/GenBank/DDBJ whole genome shotgun (WGS) entry which is preliminary data.</text>
</comment>
<evidence type="ECO:0000313" key="4">
    <source>
        <dbReference type="EMBL" id="KKQ07244.1"/>
    </source>
</evidence>
<name>A0A0G0H595_9BACT</name>
<dbReference type="InterPro" id="IPR029044">
    <property type="entry name" value="Nucleotide-diphossugar_trans"/>
</dbReference>
<feature type="compositionally biased region" description="Acidic residues" evidence="1">
    <location>
        <begin position="349"/>
        <end position="361"/>
    </location>
</feature>
<feature type="non-terminal residue" evidence="4">
    <location>
        <position position="612"/>
    </location>
</feature>
<organism evidence="4 5">
    <name type="scientific">Candidatus Daviesbacteria bacterium GW2011_GWB1_36_5</name>
    <dbReference type="NCBI Taxonomy" id="1618426"/>
    <lineage>
        <taxon>Bacteria</taxon>
        <taxon>Candidatus Daviesiibacteriota</taxon>
    </lineage>
</organism>
<dbReference type="AlphaFoldDB" id="A0A0G0H595"/>
<feature type="domain" description="Glycosyltransferase 2-like" evidence="2">
    <location>
        <begin position="7"/>
        <end position="117"/>
    </location>
</feature>
<accession>A0A0G0H595</accession>
<proteinExistence type="predicted"/>
<dbReference type="Gene3D" id="3.90.550.10">
    <property type="entry name" value="Spore Coat Polysaccharide Biosynthesis Protein SpsA, Chain A"/>
    <property type="match status" value="1"/>
</dbReference>
<reference evidence="4 5" key="1">
    <citation type="journal article" date="2015" name="Nature">
        <title>rRNA introns, odd ribosomes, and small enigmatic genomes across a large radiation of phyla.</title>
        <authorList>
            <person name="Brown C.T."/>
            <person name="Hug L.A."/>
            <person name="Thomas B.C."/>
            <person name="Sharon I."/>
            <person name="Castelle C.J."/>
            <person name="Singh A."/>
            <person name="Wilkins M.J."/>
            <person name="Williams K.H."/>
            <person name="Banfield J.F."/>
        </authorList>
    </citation>
    <scope>NUCLEOTIDE SEQUENCE [LARGE SCALE GENOMIC DNA]</scope>
</reference>
<dbReference type="CDD" id="cd00761">
    <property type="entry name" value="Glyco_tranf_GTA_type"/>
    <property type="match status" value="1"/>
</dbReference>
<dbReference type="GO" id="GO:0016616">
    <property type="term" value="F:oxidoreductase activity, acting on the CH-OH group of donors, NAD or NADP as acceptor"/>
    <property type="evidence" value="ECO:0007669"/>
    <property type="project" value="InterPro"/>
</dbReference>
<gene>
    <name evidence="4" type="ORF">US19_C0051G0001</name>
</gene>
<dbReference type="Pfam" id="PF00535">
    <property type="entry name" value="Glycos_transf_2"/>
    <property type="match status" value="1"/>
</dbReference>